<evidence type="ECO:0000313" key="8">
    <source>
        <dbReference type="Proteomes" id="UP000198290"/>
    </source>
</evidence>
<comment type="similarity">
    <text evidence="1 5">Belongs to the CoaE family.</text>
</comment>
<comment type="pathway">
    <text evidence="5">Cofactor biosynthesis; coenzyme A biosynthesis; CoA from (R)-pantothenate: step 5/5.</text>
</comment>
<comment type="subcellular location">
    <subcellularLocation>
        <location evidence="5">Cytoplasm</location>
    </subcellularLocation>
</comment>
<reference evidence="7 8" key="2">
    <citation type="journal article" date="2017" name="Genome Announc.">
        <title>Draft genome sequence of Aquitalea magnusonii strain H3, a plant growth-promoting bacterium of duckweed Lemna minor.</title>
        <authorList>
            <person name="Ishizawa H."/>
            <person name="Kuroda M."/>
            <person name="Ike M."/>
        </authorList>
    </citation>
    <scope>NUCLEOTIDE SEQUENCE [LARGE SCALE GENOMIC DNA]</scope>
    <source>
        <strain evidence="7 8">H3</strain>
    </source>
</reference>
<evidence type="ECO:0000256" key="5">
    <source>
        <dbReference type="HAMAP-Rule" id="MF_00376"/>
    </source>
</evidence>
<dbReference type="AlphaFoldDB" id="A0A3G9GAF4"/>
<keyword evidence="3 5" id="KW-0067">ATP-binding</keyword>
<dbReference type="GO" id="GO:0005737">
    <property type="term" value="C:cytoplasm"/>
    <property type="evidence" value="ECO:0007669"/>
    <property type="project" value="UniProtKB-SubCell"/>
</dbReference>
<keyword evidence="5 7" id="KW-0418">Kinase</keyword>
<sequence length="203" mass="21304">MPIEIVGLTGGIGSGKTAAANHFAALGIPVVDTDLIAHQLTGPGGAAMPAIAASFGADLVSASGALDRARMRALVFADTSCRRKLESVLHPLIHAESMRQLAVARGPYAMLVVPLLFETSAYLTLVRRSLLVDCPEEVQLARVQARSGLSADAVRAIMAAQMTRAQRLALADDVIDNGGTLAALQLQVEAKHQYYLANLAHGQ</sequence>
<proteinExistence type="inferred from homology"/>
<dbReference type="InterPro" id="IPR001977">
    <property type="entry name" value="Depp_CoAkinase"/>
</dbReference>
<dbReference type="InterPro" id="IPR027417">
    <property type="entry name" value="P-loop_NTPase"/>
</dbReference>
<evidence type="ECO:0000256" key="3">
    <source>
        <dbReference type="ARBA" id="ARBA00022840"/>
    </source>
</evidence>
<organism evidence="7 8">
    <name type="scientific">Aquitalea magnusonii</name>
    <dbReference type="NCBI Taxonomy" id="332411"/>
    <lineage>
        <taxon>Bacteria</taxon>
        <taxon>Pseudomonadati</taxon>
        <taxon>Pseudomonadota</taxon>
        <taxon>Betaproteobacteria</taxon>
        <taxon>Neisseriales</taxon>
        <taxon>Chromobacteriaceae</taxon>
        <taxon>Aquitalea</taxon>
    </lineage>
</organism>
<dbReference type="RefSeq" id="WP_089083785.1">
    <property type="nucleotide sequence ID" value="NZ_AP018823.1"/>
</dbReference>
<dbReference type="Pfam" id="PF01121">
    <property type="entry name" value="CoaE"/>
    <property type="match status" value="1"/>
</dbReference>
<reference evidence="8" key="1">
    <citation type="journal article" date="2017" name="Biotechnol. Biofuels">
        <title>Evaluation of environmental bacterial communities as a factor affecting the growth of duckweed Lemna minor.</title>
        <authorList>
            <person name="Ishizawa H."/>
            <person name="Kuroda M."/>
            <person name="Morikawa M."/>
            <person name="Ike M."/>
        </authorList>
    </citation>
    <scope>NUCLEOTIDE SEQUENCE [LARGE SCALE GENOMIC DNA]</scope>
    <source>
        <strain evidence="8">H3</strain>
    </source>
</reference>
<gene>
    <name evidence="5" type="primary">coaE</name>
    <name evidence="7" type="ORF">DLM_0084</name>
</gene>
<comment type="function">
    <text evidence="5">Catalyzes the phosphorylation of the 3'-hydroxyl group of dephosphocoenzyme A to form coenzyme A.</text>
</comment>
<dbReference type="NCBIfam" id="TIGR00152">
    <property type="entry name" value="dephospho-CoA kinase"/>
    <property type="match status" value="1"/>
</dbReference>
<dbReference type="PANTHER" id="PTHR10695">
    <property type="entry name" value="DEPHOSPHO-COA KINASE-RELATED"/>
    <property type="match status" value="1"/>
</dbReference>
<dbReference type="CDD" id="cd02022">
    <property type="entry name" value="DPCK"/>
    <property type="match status" value="1"/>
</dbReference>
<evidence type="ECO:0000256" key="6">
    <source>
        <dbReference type="NCBIfam" id="TIGR00152"/>
    </source>
</evidence>
<accession>A0A3G9GAF4</accession>
<protein>
    <recommendedName>
        <fullName evidence="5 6">Dephospho-CoA kinase</fullName>
        <ecNumber evidence="5 6">2.7.1.24</ecNumber>
    </recommendedName>
    <alternativeName>
        <fullName evidence="5">Dephosphocoenzyme A kinase</fullName>
    </alternativeName>
</protein>
<feature type="binding site" evidence="5">
    <location>
        <begin position="13"/>
        <end position="18"/>
    </location>
    <ligand>
        <name>ATP</name>
        <dbReference type="ChEBI" id="CHEBI:30616"/>
    </ligand>
</feature>
<keyword evidence="4 5" id="KW-0173">Coenzyme A biosynthesis</keyword>
<keyword evidence="2 5" id="KW-0547">Nucleotide-binding</keyword>
<dbReference type="KEGG" id="amah:DLM_0084"/>
<evidence type="ECO:0000256" key="2">
    <source>
        <dbReference type="ARBA" id="ARBA00022741"/>
    </source>
</evidence>
<dbReference type="GO" id="GO:0015937">
    <property type="term" value="P:coenzyme A biosynthetic process"/>
    <property type="evidence" value="ECO:0007669"/>
    <property type="project" value="UniProtKB-UniRule"/>
</dbReference>
<comment type="catalytic activity">
    <reaction evidence="5">
        <text>3'-dephospho-CoA + ATP = ADP + CoA + H(+)</text>
        <dbReference type="Rhea" id="RHEA:18245"/>
        <dbReference type="ChEBI" id="CHEBI:15378"/>
        <dbReference type="ChEBI" id="CHEBI:30616"/>
        <dbReference type="ChEBI" id="CHEBI:57287"/>
        <dbReference type="ChEBI" id="CHEBI:57328"/>
        <dbReference type="ChEBI" id="CHEBI:456216"/>
        <dbReference type="EC" id="2.7.1.24"/>
    </reaction>
</comment>
<dbReference type="PANTHER" id="PTHR10695:SF46">
    <property type="entry name" value="BIFUNCTIONAL COENZYME A SYNTHASE-RELATED"/>
    <property type="match status" value="1"/>
</dbReference>
<dbReference type="EC" id="2.7.1.24" evidence="5 6"/>
<dbReference type="GO" id="GO:0005524">
    <property type="term" value="F:ATP binding"/>
    <property type="evidence" value="ECO:0007669"/>
    <property type="project" value="UniProtKB-UniRule"/>
</dbReference>
<dbReference type="PROSITE" id="PS51219">
    <property type="entry name" value="DPCK"/>
    <property type="match status" value="1"/>
</dbReference>
<dbReference type="HAMAP" id="MF_00376">
    <property type="entry name" value="Dephospho_CoA_kinase"/>
    <property type="match status" value="1"/>
</dbReference>
<name>A0A3G9GAF4_9NEIS</name>
<dbReference type="SUPFAM" id="SSF52540">
    <property type="entry name" value="P-loop containing nucleoside triphosphate hydrolases"/>
    <property type="match status" value="1"/>
</dbReference>
<evidence type="ECO:0000256" key="1">
    <source>
        <dbReference type="ARBA" id="ARBA00009018"/>
    </source>
</evidence>
<keyword evidence="5" id="KW-0963">Cytoplasm</keyword>
<evidence type="ECO:0000313" key="7">
    <source>
        <dbReference type="EMBL" id="BBF83769.1"/>
    </source>
</evidence>
<dbReference type="GO" id="GO:0004140">
    <property type="term" value="F:dephospho-CoA kinase activity"/>
    <property type="evidence" value="ECO:0007669"/>
    <property type="project" value="UniProtKB-UniRule"/>
</dbReference>
<dbReference type="Proteomes" id="UP000198290">
    <property type="component" value="Chromosome"/>
</dbReference>
<reference evidence="8" key="3">
    <citation type="journal article" date="2017" name="Plant Physiol. Biochem.">
        <title>Differential oxidative and antioxidative response of duckweed Lemna minor toward plant growth promoting/inhibiting bacteria.</title>
        <authorList>
            <person name="Ishizawa H."/>
            <person name="Kuroda M."/>
            <person name="Morikawa M."/>
            <person name="Ike M."/>
        </authorList>
    </citation>
    <scope>NUCLEOTIDE SEQUENCE [LARGE SCALE GENOMIC DNA]</scope>
    <source>
        <strain evidence="8">H3</strain>
    </source>
</reference>
<evidence type="ECO:0000256" key="4">
    <source>
        <dbReference type="ARBA" id="ARBA00022993"/>
    </source>
</evidence>
<dbReference type="Gene3D" id="3.40.50.300">
    <property type="entry name" value="P-loop containing nucleotide triphosphate hydrolases"/>
    <property type="match status" value="1"/>
</dbReference>
<dbReference type="OrthoDB" id="9812943at2"/>
<keyword evidence="5 7" id="KW-0808">Transferase</keyword>
<keyword evidence="8" id="KW-1185">Reference proteome</keyword>
<dbReference type="EMBL" id="AP018823">
    <property type="protein sequence ID" value="BBF83769.1"/>
    <property type="molecule type" value="Genomic_DNA"/>
</dbReference>
<dbReference type="UniPathway" id="UPA00241">
    <property type="reaction ID" value="UER00356"/>
</dbReference>